<organism evidence="2 3">
    <name type="scientific">Nocardia huaxiensis</name>
    <dbReference type="NCBI Taxonomy" id="2755382"/>
    <lineage>
        <taxon>Bacteria</taxon>
        <taxon>Bacillati</taxon>
        <taxon>Actinomycetota</taxon>
        <taxon>Actinomycetes</taxon>
        <taxon>Mycobacteriales</taxon>
        <taxon>Nocardiaceae</taxon>
        <taxon>Nocardia</taxon>
    </lineage>
</organism>
<keyword evidence="3" id="KW-1185">Reference proteome</keyword>
<evidence type="ECO:0000256" key="1">
    <source>
        <dbReference type="SAM" id="MobiDB-lite"/>
    </source>
</evidence>
<sequence length="415" mass="44270">MDLKAWLLRRAAITPYVVTAPGGTATRLAVEAACRAADWTPAHSPAAANLLVVAGRFEEPFAAYAHRIHNSMPRPRLRVDIPGPDTAADALAAAAERLRSGDSDHPEPEPAVHHGGDSHAGHTGHDAHEDHMGGMHDHGGHGMGMALPGGLAMADRAEDRDGLRLDVLNVPLGPVLAWWPAGLVVDTRLQGDIVSGATVSVLEPAVDTESFWLGPWLRAARGEQVSTGEAGRWLVARRLDSAADLLAVAGWADEARAAQRMRDDALSGELWPQPRNRRPLSGQDGAGAAAASRADFDVRLDRWARRVSRSRLLRWSLRGIGRIPDARGVPSGLAGDAHDRLRWLIDGLVGVDLRGELPLEPGGFVAAQMRRTDWIIEALPALLTGAELGEARLIVASLGPDQQARTRTTVEAADG</sequence>
<feature type="compositionally biased region" description="Basic and acidic residues" evidence="1">
    <location>
        <begin position="96"/>
        <end position="140"/>
    </location>
</feature>
<proteinExistence type="predicted"/>
<reference evidence="2 3" key="1">
    <citation type="submission" date="2020-07" db="EMBL/GenBank/DDBJ databases">
        <authorList>
            <person name="Zhuang K."/>
            <person name="Ran Y."/>
        </authorList>
    </citation>
    <scope>NUCLEOTIDE SEQUENCE [LARGE SCALE GENOMIC DNA]</scope>
    <source>
        <strain evidence="2 3">WCH-YHL-001</strain>
    </source>
</reference>
<dbReference type="RefSeq" id="WP_181585078.1">
    <property type="nucleotide sequence ID" value="NZ_CP059399.1"/>
</dbReference>
<dbReference type="KEGG" id="nhu:H0264_18255"/>
<feature type="region of interest" description="Disordered" evidence="1">
    <location>
        <begin position="96"/>
        <end position="143"/>
    </location>
</feature>
<dbReference type="EMBL" id="CP059399">
    <property type="protein sequence ID" value="QLY33913.1"/>
    <property type="molecule type" value="Genomic_DNA"/>
</dbReference>
<gene>
    <name evidence="2" type="ORF">H0264_18255</name>
</gene>
<feature type="region of interest" description="Disordered" evidence="1">
    <location>
        <begin position="268"/>
        <end position="288"/>
    </location>
</feature>
<protein>
    <submittedName>
        <fullName evidence="2">Uncharacterized protein</fullName>
    </submittedName>
</protein>
<evidence type="ECO:0000313" key="3">
    <source>
        <dbReference type="Proteomes" id="UP000515512"/>
    </source>
</evidence>
<evidence type="ECO:0000313" key="2">
    <source>
        <dbReference type="EMBL" id="QLY33913.1"/>
    </source>
</evidence>
<dbReference type="Proteomes" id="UP000515512">
    <property type="component" value="Chromosome"/>
</dbReference>
<accession>A0A7D6VFK6</accession>
<dbReference type="AlphaFoldDB" id="A0A7D6VFK6"/>
<name>A0A7D6VFK6_9NOCA</name>